<feature type="domain" description="HTH asnC-type" evidence="4">
    <location>
        <begin position="1"/>
        <end position="62"/>
    </location>
</feature>
<organism evidence="5 6">
    <name type="scientific">Candidatus Marsarchaeota G1 archaeon OSP_D</name>
    <dbReference type="NCBI Taxonomy" id="1978155"/>
    <lineage>
        <taxon>Archaea</taxon>
        <taxon>Candidatus Marsarchaeota</taxon>
        <taxon>Candidatus Marsarchaeota group 1</taxon>
    </lineage>
</organism>
<reference evidence="5 6" key="1">
    <citation type="submission" date="2017-04" db="EMBL/GenBank/DDBJ databases">
        <title>Novel microbial lineages endemic to geothermal iron-oxide mats fill important gaps in the evolutionary history of Archaea.</title>
        <authorList>
            <person name="Jay Z.J."/>
            <person name="Beam J.P."/>
            <person name="Dlakic M."/>
            <person name="Rusch D.B."/>
            <person name="Kozubal M.A."/>
            <person name="Inskeep W.P."/>
        </authorList>
    </citation>
    <scope>NUCLEOTIDE SEQUENCE [LARGE SCALE GENOMIC DNA]</scope>
    <source>
        <strain evidence="5">OSP_D</strain>
    </source>
</reference>
<dbReference type="Proteomes" id="UP000240880">
    <property type="component" value="Unassembled WGS sequence"/>
</dbReference>
<dbReference type="Gene3D" id="1.10.10.10">
    <property type="entry name" value="Winged helix-like DNA-binding domain superfamily/Winged helix DNA-binding domain"/>
    <property type="match status" value="2"/>
</dbReference>
<keyword evidence="2" id="KW-0238">DNA-binding</keyword>
<dbReference type="InterPro" id="IPR000485">
    <property type="entry name" value="AsnC-type_HTH_dom"/>
</dbReference>
<dbReference type="PRINTS" id="PR00033">
    <property type="entry name" value="HTHASNC"/>
</dbReference>
<dbReference type="InterPro" id="IPR036388">
    <property type="entry name" value="WH-like_DNA-bd_sf"/>
</dbReference>
<gene>
    <name evidence="5" type="ORF">B9Q01_07115</name>
</gene>
<evidence type="ECO:0000259" key="4">
    <source>
        <dbReference type="PROSITE" id="PS50956"/>
    </source>
</evidence>
<evidence type="ECO:0000256" key="3">
    <source>
        <dbReference type="ARBA" id="ARBA00023163"/>
    </source>
</evidence>
<dbReference type="GO" id="GO:0005829">
    <property type="term" value="C:cytosol"/>
    <property type="evidence" value="ECO:0007669"/>
    <property type="project" value="TreeGrafter"/>
</dbReference>
<evidence type="ECO:0000313" key="6">
    <source>
        <dbReference type="Proteomes" id="UP000240880"/>
    </source>
</evidence>
<sequence>MDEFDFGITLLLSKNSRLSPEKIGREIGLSGNAVVNRITKLEKEGIIEGYRTILKPSEFGAATAVHYFENKRKKLVSNLSTLTSLPYVYASLSCITGDVLVITLAGSQKEANEQANQLVELFRELELFRTFYMEEKPSVRLSKRDLKIANYLIKKPKASVSAAAKELSLSTRTVSRRLNRLVQKRVLRFTVNLQLSKISGYVPYYLFFETLLEAQRDTRFAGIALHGAVWSLPLTKTKYVYAICRRNFSQVEEDLKLLESSDWIKEYMVMFPSRFFVNDKPMLSLIEQRLKRFKNT</sequence>
<keyword evidence="1" id="KW-0805">Transcription regulation</keyword>
<proteinExistence type="predicted"/>
<keyword evidence="3" id="KW-0804">Transcription</keyword>
<protein>
    <recommendedName>
        <fullName evidence="4">HTH asnC-type domain-containing protein</fullName>
    </recommendedName>
</protein>
<dbReference type="PANTHER" id="PTHR30154">
    <property type="entry name" value="LEUCINE-RESPONSIVE REGULATORY PROTEIN"/>
    <property type="match status" value="1"/>
</dbReference>
<dbReference type="SMART" id="SM00344">
    <property type="entry name" value="HTH_ASNC"/>
    <property type="match status" value="1"/>
</dbReference>
<name>A0A2R6A8L5_9ARCH</name>
<dbReference type="PANTHER" id="PTHR30154:SF34">
    <property type="entry name" value="TRANSCRIPTIONAL REGULATOR AZLB"/>
    <property type="match status" value="1"/>
</dbReference>
<evidence type="ECO:0000313" key="5">
    <source>
        <dbReference type="EMBL" id="PSN82746.1"/>
    </source>
</evidence>
<dbReference type="PROSITE" id="PS50956">
    <property type="entry name" value="HTH_ASNC_2"/>
    <property type="match status" value="1"/>
</dbReference>
<dbReference type="GO" id="GO:0043200">
    <property type="term" value="P:response to amino acid"/>
    <property type="evidence" value="ECO:0007669"/>
    <property type="project" value="TreeGrafter"/>
</dbReference>
<dbReference type="AlphaFoldDB" id="A0A2R6A8L5"/>
<dbReference type="SUPFAM" id="SSF46785">
    <property type="entry name" value="Winged helix' DNA-binding domain"/>
    <property type="match status" value="2"/>
</dbReference>
<evidence type="ECO:0000256" key="1">
    <source>
        <dbReference type="ARBA" id="ARBA00023015"/>
    </source>
</evidence>
<evidence type="ECO:0000256" key="2">
    <source>
        <dbReference type="ARBA" id="ARBA00023125"/>
    </source>
</evidence>
<dbReference type="InterPro" id="IPR036390">
    <property type="entry name" value="WH_DNA-bd_sf"/>
</dbReference>
<dbReference type="InterPro" id="IPR019888">
    <property type="entry name" value="Tscrpt_reg_AsnC-like"/>
</dbReference>
<dbReference type="Pfam" id="PF13412">
    <property type="entry name" value="HTH_24"/>
    <property type="match status" value="2"/>
</dbReference>
<comment type="caution">
    <text evidence="5">The sequence shown here is derived from an EMBL/GenBank/DDBJ whole genome shotgun (WGS) entry which is preliminary data.</text>
</comment>
<dbReference type="EMBL" id="NEXC01000054">
    <property type="protein sequence ID" value="PSN82746.1"/>
    <property type="molecule type" value="Genomic_DNA"/>
</dbReference>
<dbReference type="GO" id="GO:0043565">
    <property type="term" value="F:sequence-specific DNA binding"/>
    <property type="evidence" value="ECO:0007669"/>
    <property type="project" value="InterPro"/>
</dbReference>
<accession>A0A2R6A8L5</accession>